<dbReference type="Proteomes" id="UP000265614">
    <property type="component" value="Unassembled WGS sequence"/>
</dbReference>
<reference evidence="2 3" key="1">
    <citation type="submission" date="2018-09" db="EMBL/GenBank/DDBJ databases">
        <title>YIM 75000 draft genome.</title>
        <authorList>
            <person name="Tang S."/>
            <person name="Feng Y."/>
        </authorList>
    </citation>
    <scope>NUCLEOTIDE SEQUENCE [LARGE SCALE GENOMIC DNA]</scope>
    <source>
        <strain evidence="2 3">YIM 75000</strain>
    </source>
</reference>
<proteinExistence type="predicted"/>
<accession>A0A3A3ZMV9</accession>
<protein>
    <submittedName>
        <fullName evidence="2">Uncharacterized protein</fullName>
    </submittedName>
</protein>
<dbReference type="EMBL" id="QZEZ01000001">
    <property type="protein sequence ID" value="RJK98085.1"/>
    <property type="molecule type" value="Genomic_DNA"/>
</dbReference>
<sequence length="97" mass="10625">MSHALRRPPLVEVHGVPDGAPAPAAPAPATTTSHVQIRSTRMHVMHEELARAHSSRLIEEAARERRAARLVAAQRAQRKAERAALRARHLLAIAVSR</sequence>
<comment type="caution">
    <text evidence="2">The sequence shown here is derived from an EMBL/GenBank/DDBJ whole genome shotgun (WGS) entry which is preliminary data.</text>
</comment>
<name>A0A3A3ZMV9_9ACTN</name>
<gene>
    <name evidence="2" type="ORF">D5H78_03900</name>
</gene>
<evidence type="ECO:0000313" key="2">
    <source>
        <dbReference type="EMBL" id="RJK98085.1"/>
    </source>
</evidence>
<dbReference type="AlphaFoldDB" id="A0A3A3ZMV9"/>
<organism evidence="2 3">
    <name type="scientific">Vallicoccus soli</name>
    <dbReference type="NCBI Taxonomy" id="2339232"/>
    <lineage>
        <taxon>Bacteria</taxon>
        <taxon>Bacillati</taxon>
        <taxon>Actinomycetota</taxon>
        <taxon>Actinomycetes</taxon>
        <taxon>Motilibacterales</taxon>
        <taxon>Vallicoccaceae</taxon>
        <taxon>Vallicoccus</taxon>
    </lineage>
</organism>
<feature type="region of interest" description="Disordered" evidence="1">
    <location>
        <begin position="1"/>
        <end position="35"/>
    </location>
</feature>
<evidence type="ECO:0000313" key="3">
    <source>
        <dbReference type="Proteomes" id="UP000265614"/>
    </source>
</evidence>
<evidence type="ECO:0000256" key="1">
    <source>
        <dbReference type="SAM" id="MobiDB-lite"/>
    </source>
</evidence>
<keyword evidence="3" id="KW-1185">Reference proteome</keyword>